<sequence>MKNVNAEFEIHHQCELEFALFCIDFVAKELNIPAKLVYQKLAESGLLQDYIIANYEMLHTLGKDYLVSDIIGLMRERNLI</sequence>
<accession>A0ABY6TJF8</accession>
<comment type="caution">
    <text evidence="1">The sequence shown here is derived from an EMBL/GenBank/DDBJ whole genome shotgun (WGS) entry which is preliminary data.</text>
</comment>
<protein>
    <submittedName>
        <fullName evidence="1">Protein of uncharacterized function (DUF3791)</fullName>
    </submittedName>
</protein>
<dbReference type="GeneID" id="86155039"/>
<dbReference type="EMBL" id="CABFKI010000003">
    <property type="protein sequence ID" value="VTU06885.1"/>
    <property type="molecule type" value="Genomic_DNA"/>
</dbReference>
<evidence type="ECO:0000313" key="2">
    <source>
        <dbReference type="Proteomes" id="UP000308167"/>
    </source>
</evidence>
<reference evidence="1 2" key="1">
    <citation type="submission" date="2019-05" db="EMBL/GenBank/DDBJ databases">
        <authorList>
            <consortium name="Pathogen Informatics"/>
        </authorList>
    </citation>
    <scope>NUCLEOTIDE SEQUENCE [LARGE SCALE GENOMIC DNA]</scope>
    <source>
        <strain evidence="1 2">NM319</strain>
    </source>
</reference>
<keyword evidence="2" id="KW-1185">Reference proteome</keyword>
<organism evidence="1 2">
    <name type="scientific">Actinobacillus porcinus</name>
    <dbReference type="NCBI Taxonomy" id="51048"/>
    <lineage>
        <taxon>Bacteria</taxon>
        <taxon>Pseudomonadati</taxon>
        <taxon>Pseudomonadota</taxon>
        <taxon>Gammaproteobacteria</taxon>
        <taxon>Pasteurellales</taxon>
        <taxon>Pasteurellaceae</taxon>
        <taxon>Actinobacillus</taxon>
    </lineage>
</organism>
<proteinExistence type="predicted"/>
<dbReference type="Pfam" id="PF12668">
    <property type="entry name" value="DUF3791"/>
    <property type="match status" value="1"/>
</dbReference>
<dbReference type="RefSeq" id="WP_180338710.1">
    <property type="nucleotide sequence ID" value="NZ_CABFKI010000003.1"/>
</dbReference>
<gene>
    <name evidence="1" type="ORF">SAMEA1410922_00635</name>
</gene>
<evidence type="ECO:0000313" key="1">
    <source>
        <dbReference type="EMBL" id="VTU06885.1"/>
    </source>
</evidence>
<dbReference type="Proteomes" id="UP000308167">
    <property type="component" value="Unassembled WGS sequence"/>
</dbReference>
<name>A0ABY6TJF8_9PAST</name>
<dbReference type="InterPro" id="IPR024269">
    <property type="entry name" value="DUF3791"/>
</dbReference>